<evidence type="ECO:0000313" key="3">
    <source>
        <dbReference type="EMBL" id="MDH6284677.1"/>
    </source>
</evidence>
<dbReference type="EMBL" id="JARXVC010000025">
    <property type="protein sequence ID" value="MDH6284677.1"/>
    <property type="molecule type" value="Genomic_DNA"/>
</dbReference>
<dbReference type="InterPro" id="IPR005114">
    <property type="entry name" value="Helicase_assoc"/>
</dbReference>
<evidence type="ECO:0000313" key="4">
    <source>
        <dbReference type="Proteomes" id="UP001160334"/>
    </source>
</evidence>
<evidence type="ECO:0000256" key="1">
    <source>
        <dbReference type="SAM" id="MobiDB-lite"/>
    </source>
</evidence>
<dbReference type="Gene3D" id="6.10.140.530">
    <property type="match status" value="2"/>
</dbReference>
<proteinExistence type="predicted"/>
<comment type="caution">
    <text evidence="3">The sequence shown here is derived from an EMBL/GenBank/DDBJ whole genome shotgun (WGS) entry which is preliminary data.</text>
</comment>
<keyword evidence="4" id="KW-1185">Reference proteome</keyword>
<feature type="compositionally biased region" description="Basic and acidic residues" evidence="1">
    <location>
        <begin position="204"/>
        <end position="215"/>
    </location>
</feature>
<sequence length="257" mass="29021">MHGGQAIRGVNVRSHALWVNGIEHLEDFVTEHGHARVLAGFVCSDGMRLGAWVSSRRAEYRHGARSLTDERIAQLDALGFVWDPPQGRIDEYTQKWAVGIAHLERYVAVHGHARVPFSWVSEAGFALGRWVNDRRRDRRDGARALTPERLAQLDALGFDWGTKDRDTPTGRQSMWAAGIDHLEQFITEHGHARVPDGWASPDGFKPRHVGEEQAHRPPHRAAIAEHRPDRPTRQPRIRLGKSPDEHCCPTNAVGQRR</sequence>
<gene>
    <name evidence="3" type="ORF">M2280_005938</name>
</gene>
<organism evidence="3 4">
    <name type="scientific">Prescottella agglutinans</name>
    <dbReference type="NCBI Taxonomy" id="1644129"/>
    <lineage>
        <taxon>Bacteria</taxon>
        <taxon>Bacillati</taxon>
        <taxon>Actinomycetota</taxon>
        <taxon>Actinomycetes</taxon>
        <taxon>Mycobacteriales</taxon>
        <taxon>Nocardiaceae</taxon>
        <taxon>Prescottella</taxon>
    </lineage>
</organism>
<feature type="domain" description="Helicase-associated" evidence="2">
    <location>
        <begin position="93"/>
        <end position="158"/>
    </location>
</feature>
<name>A0ABT6MK56_9NOCA</name>
<reference evidence="3 4" key="1">
    <citation type="submission" date="2023-04" db="EMBL/GenBank/DDBJ databases">
        <title>Forest soil microbial communities from Buena Vista Peninsula, Colon Province, Panama.</title>
        <authorList>
            <person name="Bouskill N."/>
        </authorList>
    </citation>
    <scope>NUCLEOTIDE SEQUENCE [LARGE SCALE GENOMIC DNA]</scope>
    <source>
        <strain evidence="3 4">CFH S0262</strain>
    </source>
</reference>
<evidence type="ECO:0000259" key="2">
    <source>
        <dbReference type="Pfam" id="PF03457"/>
    </source>
</evidence>
<dbReference type="PANTHER" id="PTHR33418">
    <property type="entry name" value="HELICASE-ASSOCIATED"/>
    <property type="match status" value="1"/>
</dbReference>
<dbReference type="Pfam" id="PF03457">
    <property type="entry name" value="HA"/>
    <property type="match status" value="2"/>
</dbReference>
<dbReference type="Proteomes" id="UP001160334">
    <property type="component" value="Unassembled WGS sequence"/>
</dbReference>
<feature type="region of interest" description="Disordered" evidence="1">
    <location>
        <begin position="193"/>
        <end position="257"/>
    </location>
</feature>
<accession>A0ABT6MK56</accession>
<protein>
    <recommendedName>
        <fullName evidence="2">Helicase-associated domain-containing protein</fullName>
    </recommendedName>
</protein>
<feature type="compositionally biased region" description="Basic and acidic residues" evidence="1">
    <location>
        <begin position="222"/>
        <end position="232"/>
    </location>
</feature>
<dbReference type="PANTHER" id="PTHR33418:SF1">
    <property type="entry name" value="HELICASE-ASSOCIATED DOMAIN-CONTAINING PROTEIN"/>
    <property type="match status" value="1"/>
</dbReference>
<feature type="domain" description="Helicase-associated" evidence="2">
    <location>
        <begin position="17"/>
        <end position="80"/>
    </location>
</feature>